<dbReference type="InterPro" id="IPR002563">
    <property type="entry name" value="Flavin_Rdtase-like_dom"/>
</dbReference>
<keyword evidence="1" id="KW-0560">Oxidoreductase</keyword>
<dbReference type="GO" id="GO:0042602">
    <property type="term" value="F:riboflavin reductase (NADPH) activity"/>
    <property type="evidence" value="ECO:0007669"/>
    <property type="project" value="TreeGrafter"/>
</dbReference>
<feature type="domain" description="Flavin reductase like" evidence="3">
    <location>
        <begin position="35"/>
        <end position="179"/>
    </location>
</feature>
<accession>A0A4Y8KP39</accession>
<dbReference type="PANTHER" id="PTHR30466">
    <property type="entry name" value="FLAVIN REDUCTASE"/>
    <property type="match status" value="1"/>
</dbReference>
<dbReference type="Proteomes" id="UP000298218">
    <property type="component" value="Unassembled WGS sequence"/>
</dbReference>
<protein>
    <submittedName>
        <fullName evidence="4">Flavin reductase</fullName>
    </submittedName>
</protein>
<proteinExistence type="predicted"/>
<organism evidence="4 5">
    <name type="scientific">Cryobacterium psychrophilum</name>
    <dbReference type="NCBI Taxonomy" id="41988"/>
    <lineage>
        <taxon>Bacteria</taxon>
        <taxon>Bacillati</taxon>
        <taxon>Actinomycetota</taxon>
        <taxon>Actinomycetes</taxon>
        <taxon>Micrococcales</taxon>
        <taxon>Microbacteriaceae</taxon>
        <taxon>Cryobacterium</taxon>
    </lineage>
</organism>
<evidence type="ECO:0000313" key="4">
    <source>
        <dbReference type="EMBL" id="TFD79340.1"/>
    </source>
</evidence>
<name>A0A4Y8KP39_9MICO</name>
<evidence type="ECO:0000313" key="5">
    <source>
        <dbReference type="Proteomes" id="UP000298218"/>
    </source>
</evidence>
<dbReference type="GO" id="GO:0006208">
    <property type="term" value="P:pyrimidine nucleobase catabolic process"/>
    <property type="evidence" value="ECO:0007669"/>
    <property type="project" value="TreeGrafter"/>
</dbReference>
<dbReference type="OrthoDB" id="8901155at2"/>
<dbReference type="PANTHER" id="PTHR30466:SF1">
    <property type="entry name" value="FMN REDUCTASE (NADH) RUTF"/>
    <property type="match status" value="1"/>
</dbReference>
<dbReference type="EMBL" id="SOHQ01000025">
    <property type="protein sequence ID" value="TFD79340.1"/>
    <property type="molecule type" value="Genomic_DNA"/>
</dbReference>
<dbReference type="AlphaFoldDB" id="A0A4Y8KP39"/>
<feature type="compositionally biased region" description="Polar residues" evidence="2">
    <location>
        <begin position="1"/>
        <end position="17"/>
    </location>
</feature>
<dbReference type="Pfam" id="PF01613">
    <property type="entry name" value="Flavin_Reduct"/>
    <property type="match status" value="1"/>
</dbReference>
<gene>
    <name evidence="4" type="ORF">E3T53_07935</name>
</gene>
<dbReference type="RefSeq" id="WP_134174771.1">
    <property type="nucleotide sequence ID" value="NZ_SODI01000001.1"/>
</dbReference>
<dbReference type="GO" id="GO:0010181">
    <property type="term" value="F:FMN binding"/>
    <property type="evidence" value="ECO:0007669"/>
    <property type="project" value="InterPro"/>
</dbReference>
<evidence type="ECO:0000256" key="2">
    <source>
        <dbReference type="SAM" id="MobiDB-lite"/>
    </source>
</evidence>
<dbReference type="SMART" id="SM00903">
    <property type="entry name" value="Flavin_Reduct"/>
    <property type="match status" value="1"/>
</dbReference>
<evidence type="ECO:0000256" key="1">
    <source>
        <dbReference type="ARBA" id="ARBA00023002"/>
    </source>
</evidence>
<keyword evidence="5" id="KW-1185">Reference proteome</keyword>
<evidence type="ECO:0000259" key="3">
    <source>
        <dbReference type="SMART" id="SM00903"/>
    </source>
</evidence>
<feature type="region of interest" description="Disordered" evidence="2">
    <location>
        <begin position="1"/>
        <end position="23"/>
    </location>
</feature>
<dbReference type="InterPro" id="IPR050268">
    <property type="entry name" value="NADH-dep_flavin_reductase"/>
</dbReference>
<dbReference type="Gene3D" id="2.30.110.10">
    <property type="entry name" value="Electron Transport, Fmn-binding Protein, Chain A"/>
    <property type="match status" value="1"/>
</dbReference>
<sequence>MNDTTASRFTDASTTPPLESDPNAPLDLAAFKHAFRRHAAGVAAVTTVAADGTPAGFTATSLASLSAVPPLATFNMARSASTWPAIVDNDRVIIHMLGARNRSLAEKLAGPHEQRFVGDHWHAGPYGLPVLNDVTSWMVGRIVERMFVHNSAVVVVQVEGGGIGTDDEALLYHERTYRVPGAAA</sequence>
<dbReference type="SUPFAM" id="SSF50475">
    <property type="entry name" value="FMN-binding split barrel"/>
    <property type="match status" value="1"/>
</dbReference>
<comment type="caution">
    <text evidence="4">The sequence shown here is derived from an EMBL/GenBank/DDBJ whole genome shotgun (WGS) entry which is preliminary data.</text>
</comment>
<reference evidence="4 5" key="1">
    <citation type="submission" date="2019-03" db="EMBL/GenBank/DDBJ databases">
        <title>Genomics of glacier-inhabiting Cryobacterium strains.</title>
        <authorList>
            <person name="Liu Q."/>
            <person name="Xin Y.-H."/>
        </authorList>
    </citation>
    <scope>NUCLEOTIDE SEQUENCE [LARGE SCALE GENOMIC DNA]</scope>
    <source>
        <strain evidence="4 5">CGMCC 1.4292</strain>
    </source>
</reference>
<dbReference type="InterPro" id="IPR012349">
    <property type="entry name" value="Split_barrel_FMN-bd"/>
</dbReference>